<organism evidence="4 5">
    <name type="scientific">Saccharopolyspora erythraea</name>
    <name type="common">Streptomyces erythraeus</name>
    <dbReference type="NCBI Taxonomy" id="1836"/>
    <lineage>
        <taxon>Bacteria</taxon>
        <taxon>Bacillati</taxon>
        <taxon>Actinomycetota</taxon>
        <taxon>Actinomycetes</taxon>
        <taxon>Pseudonocardiales</taxon>
        <taxon>Pseudonocardiaceae</taxon>
        <taxon>Saccharopolyspora</taxon>
    </lineage>
</organism>
<dbReference type="CDD" id="cd07043">
    <property type="entry name" value="STAS_anti-anti-sigma_factors"/>
    <property type="match status" value="1"/>
</dbReference>
<gene>
    <name evidence="4" type="ORF">GCM10009533_32120</name>
</gene>
<evidence type="ECO:0000256" key="1">
    <source>
        <dbReference type="ARBA" id="ARBA00009013"/>
    </source>
</evidence>
<dbReference type="RefSeq" id="WP_009946729.1">
    <property type="nucleotide sequence ID" value="NZ_BAAAGS010000019.1"/>
</dbReference>
<proteinExistence type="inferred from homology"/>
<name>A0ABN1D0L6_SACER</name>
<evidence type="ECO:0000313" key="4">
    <source>
        <dbReference type="EMBL" id="GAA0530477.1"/>
    </source>
</evidence>
<evidence type="ECO:0000256" key="2">
    <source>
        <dbReference type="RuleBase" id="RU003749"/>
    </source>
</evidence>
<dbReference type="InterPro" id="IPR036513">
    <property type="entry name" value="STAS_dom_sf"/>
</dbReference>
<dbReference type="Pfam" id="PF01740">
    <property type="entry name" value="STAS"/>
    <property type="match status" value="1"/>
</dbReference>
<evidence type="ECO:0000259" key="3">
    <source>
        <dbReference type="PROSITE" id="PS50801"/>
    </source>
</evidence>
<protein>
    <recommendedName>
        <fullName evidence="2">Anti-sigma factor antagonist</fullName>
    </recommendedName>
</protein>
<keyword evidence="5" id="KW-1185">Reference proteome</keyword>
<comment type="caution">
    <text evidence="4">The sequence shown here is derived from an EMBL/GenBank/DDBJ whole genome shotgun (WGS) entry which is preliminary data.</text>
</comment>
<dbReference type="InterPro" id="IPR003658">
    <property type="entry name" value="Anti-sigma_ant"/>
</dbReference>
<feature type="domain" description="STAS" evidence="3">
    <location>
        <begin position="7"/>
        <end position="113"/>
    </location>
</feature>
<dbReference type="NCBIfam" id="TIGR00377">
    <property type="entry name" value="ant_ant_sig"/>
    <property type="match status" value="1"/>
</dbReference>
<comment type="similarity">
    <text evidence="1 2">Belongs to the anti-sigma-factor antagonist family.</text>
</comment>
<evidence type="ECO:0000313" key="5">
    <source>
        <dbReference type="Proteomes" id="UP001500729"/>
    </source>
</evidence>
<dbReference type="PROSITE" id="PS50801">
    <property type="entry name" value="STAS"/>
    <property type="match status" value="1"/>
</dbReference>
<dbReference type="Proteomes" id="UP001500729">
    <property type="component" value="Unassembled WGS sequence"/>
</dbReference>
<reference evidence="4 5" key="1">
    <citation type="journal article" date="2019" name="Int. J. Syst. Evol. Microbiol.">
        <title>The Global Catalogue of Microorganisms (GCM) 10K type strain sequencing project: providing services to taxonomists for standard genome sequencing and annotation.</title>
        <authorList>
            <consortium name="The Broad Institute Genomics Platform"/>
            <consortium name="The Broad Institute Genome Sequencing Center for Infectious Disease"/>
            <person name="Wu L."/>
            <person name="Ma J."/>
        </authorList>
    </citation>
    <scope>NUCLEOTIDE SEQUENCE [LARGE SCALE GENOMIC DNA]</scope>
    <source>
        <strain evidence="4 5">JCM 10303</strain>
    </source>
</reference>
<dbReference type="PANTHER" id="PTHR33495">
    <property type="entry name" value="ANTI-SIGMA FACTOR ANTAGONIST TM_1081-RELATED-RELATED"/>
    <property type="match status" value="1"/>
</dbReference>
<dbReference type="Gene3D" id="3.30.750.24">
    <property type="entry name" value="STAS domain"/>
    <property type="match status" value="1"/>
</dbReference>
<dbReference type="PANTHER" id="PTHR33495:SF13">
    <property type="entry name" value="ANTI-SIGMA-F FACTOR ANTAGONIST RSFB"/>
    <property type="match status" value="1"/>
</dbReference>
<dbReference type="EMBL" id="BAAAGS010000019">
    <property type="protein sequence ID" value="GAA0530477.1"/>
    <property type="molecule type" value="Genomic_DNA"/>
</dbReference>
<dbReference type="SUPFAM" id="SSF52091">
    <property type="entry name" value="SpoIIaa-like"/>
    <property type="match status" value="1"/>
</dbReference>
<accession>A0ABN1D0L6</accession>
<sequence>MDTAVQVSTSVGWREKVAVLSVSGDVDMVTAPQVEQDLAALLEQQPEVLVVDLTEVGFFASAGLTALVAAYKQAEGRTGLRVVATSSATVRPLKVTALDRKIPVFDSVEAALA</sequence>
<dbReference type="InterPro" id="IPR002645">
    <property type="entry name" value="STAS_dom"/>
</dbReference>